<gene>
    <name evidence="11 12" type="primary">Gm6882</name>
</gene>
<keyword evidence="5" id="KW-0418">Kinase</keyword>
<dbReference type="SMR" id="J3KMT3"/>
<dbReference type="SMART" id="SM00220">
    <property type="entry name" value="S_TKc"/>
    <property type="match status" value="1"/>
</dbReference>
<proteinExistence type="inferred from homology"/>
<dbReference type="InterPro" id="IPR011009">
    <property type="entry name" value="Kinase-like_dom_sf"/>
</dbReference>
<evidence type="ECO:0000256" key="3">
    <source>
        <dbReference type="ARBA" id="ARBA00022679"/>
    </source>
</evidence>
<reference evidence="11 13" key="1">
    <citation type="journal article" date="2009" name="PLoS Biol.">
        <title>Lineage-specific biology revealed by a finished genome assembly of the mouse.</title>
        <authorList>
            <consortium name="Mouse Genome Sequencing Consortium"/>
            <person name="Church D.M."/>
            <person name="Goodstadt L."/>
            <person name="Hillier L.W."/>
            <person name="Zody M.C."/>
            <person name="Goldstein S."/>
            <person name="She X."/>
            <person name="Bult C.J."/>
            <person name="Agarwala R."/>
            <person name="Cherry J.L."/>
            <person name="DiCuccio M."/>
            <person name="Hlavina W."/>
            <person name="Kapustin Y."/>
            <person name="Meric P."/>
            <person name="Maglott D."/>
            <person name="Birtle Z."/>
            <person name="Marques A.C."/>
            <person name="Graves T."/>
            <person name="Zhou S."/>
            <person name="Teague B."/>
            <person name="Potamousis K."/>
            <person name="Churas C."/>
            <person name="Place M."/>
            <person name="Herschleb J."/>
            <person name="Runnheim R."/>
            <person name="Forrest D."/>
            <person name="Amos-Landgraf J."/>
            <person name="Schwartz D.C."/>
            <person name="Cheng Z."/>
            <person name="Lindblad-Toh K."/>
            <person name="Eichler E.E."/>
            <person name="Ponting C.P."/>
        </authorList>
    </citation>
    <scope>NUCLEOTIDE SEQUENCE [LARGE SCALE GENOMIC DNA]</scope>
    <source>
        <strain evidence="11 13">C57BL/6J</strain>
    </source>
</reference>
<dbReference type="GO" id="GO:0000226">
    <property type="term" value="P:microtubule cytoskeleton organization"/>
    <property type="evidence" value="ECO:0000318"/>
    <property type="project" value="GO_Central"/>
</dbReference>
<dbReference type="FunFam" id="1.10.510.10:FF:001353">
    <property type="entry name" value="Predicted gene 6176"/>
    <property type="match status" value="1"/>
</dbReference>
<dbReference type="OMA" id="FISTECE"/>
<organism evidence="11 13">
    <name type="scientific">Mus musculus</name>
    <name type="common">Mouse</name>
    <dbReference type="NCBI Taxonomy" id="10090"/>
    <lineage>
        <taxon>Eukaryota</taxon>
        <taxon>Metazoa</taxon>
        <taxon>Chordata</taxon>
        <taxon>Craniata</taxon>
        <taxon>Vertebrata</taxon>
        <taxon>Euteleostomi</taxon>
        <taxon>Mammalia</taxon>
        <taxon>Eutheria</taxon>
        <taxon>Euarchontoglires</taxon>
        <taxon>Glires</taxon>
        <taxon>Rodentia</taxon>
        <taxon>Myomorpha</taxon>
        <taxon>Muroidea</taxon>
        <taxon>Muridae</taxon>
        <taxon>Murinae</taxon>
        <taxon>Mus</taxon>
        <taxon>Mus</taxon>
    </lineage>
</organism>
<dbReference type="EC" id="2.7.11.1" evidence="1"/>
<dbReference type="Gene3D" id="1.10.510.10">
    <property type="entry name" value="Transferase(Phosphotransferase) domain 1"/>
    <property type="match status" value="1"/>
</dbReference>
<evidence type="ECO:0000256" key="1">
    <source>
        <dbReference type="ARBA" id="ARBA00012513"/>
    </source>
</evidence>
<sequence>MMEQDLKMMEQDLKMMEQDLKACYSIEENFDINYKMLNTLGEGNFSVVKRAFHVPTSTSVAVKILQNTKEYTSPICREARIMKSLSHPNIIKLFHVVQRRETTYLVMEYASEGELLDRIINVGSLEESETRRLFAQIVHAVQYCHDHHIVHRDIKASNILIDCRGNAKLCDFGLAAEVIPGQKLAGFCGTLPYCAPEHLQAEKYEGLPVDIWSLGVLLFLMVSGNLPFQGRSFVDLKQEIISANFSIPSHVSIDISNVIIELLMINPSRRPTIHQIMRHPMIRGSEACLPPTSTQTFPGTPSHSIVRTMTVIT</sequence>
<dbReference type="CDD" id="cd14003">
    <property type="entry name" value="STKc_AMPK-like"/>
    <property type="match status" value="1"/>
</dbReference>
<accession>J3KMT3</accession>
<dbReference type="GO" id="GO:0035556">
    <property type="term" value="P:intracellular signal transduction"/>
    <property type="evidence" value="ECO:0000318"/>
    <property type="project" value="GO_Central"/>
</dbReference>
<dbReference type="BioGRID-ORCS" id="628475">
    <property type="hits" value="0 hits in 6 CRISPR screens"/>
</dbReference>
<dbReference type="SUPFAM" id="SSF56112">
    <property type="entry name" value="Protein kinase-like (PK-like)"/>
    <property type="match status" value="1"/>
</dbReference>
<evidence type="ECO:0000313" key="13">
    <source>
        <dbReference type="Proteomes" id="UP000000589"/>
    </source>
</evidence>
<evidence type="ECO:0000259" key="10">
    <source>
        <dbReference type="PROSITE" id="PS50011"/>
    </source>
</evidence>
<dbReference type="GeneID" id="628475"/>
<dbReference type="AGR" id="MGI:3645601"/>
<dbReference type="AlphaFoldDB" id="J3KMT3"/>
<evidence type="ECO:0000313" key="12">
    <source>
        <dbReference type="MGI" id="MGI:3645601"/>
    </source>
</evidence>
<feature type="domain" description="Protein kinase" evidence="10">
    <location>
        <begin position="34"/>
        <end position="282"/>
    </location>
</feature>
<keyword evidence="3" id="KW-0808">Transferase</keyword>
<dbReference type="RNAct" id="J3KMT3">
    <property type="molecule type" value="protein"/>
</dbReference>
<keyword evidence="13" id="KW-1185">Reference proteome</keyword>
<dbReference type="GO" id="GO:0050321">
    <property type="term" value="F:tau-protein kinase activity"/>
    <property type="evidence" value="ECO:0000318"/>
    <property type="project" value="GO_Central"/>
</dbReference>
<dbReference type="Ensembl" id="ENSMUST00000207192.2">
    <property type="protein sequence ID" value="ENSMUSP00000146341.2"/>
    <property type="gene ID" value="ENSMUSG00000109516.3"/>
</dbReference>
<evidence type="ECO:0000256" key="9">
    <source>
        <dbReference type="RuleBase" id="RU000304"/>
    </source>
</evidence>
<evidence type="ECO:0000256" key="5">
    <source>
        <dbReference type="ARBA" id="ARBA00022777"/>
    </source>
</evidence>
<comment type="catalytic activity">
    <reaction evidence="8">
        <text>L-seryl-[protein] + ATP = O-phospho-L-seryl-[protein] + ADP + H(+)</text>
        <dbReference type="Rhea" id="RHEA:17989"/>
        <dbReference type="Rhea" id="RHEA-COMP:9863"/>
        <dbReference type="Rhea" id="RHEA-COMP:11604"/>
        <dbReference type="ChEBI" id="CHEBI:15378"/>
        <dbReference type="ChEBI" id="CHEBI:29999"/>
        <dbReference type="ChEBI" id="CHEBI:30616"/>
        <dbReference type="ChEBI" id="CHEBI:83421"/>
        <dbReference type="ChEBI" id="CHEBI:456216"/>
        <dbReference type="EC" id="2.7.11.1"/>
    </reaction>
</comment>
<dbReference type="PROSITE" id="PS50011">
    <property type="entry name" value="PROTEIN_KINASE_DOM"/>
    <property type="match status" value="1"/>
</dbReference>
<dbReference type="OrthoDB" id="9396925at2759"/>
<dbReference type="MGI" id="MGI:3645601">
    <property type="gene designation" value="Gm6882"/>
</dbReference>
<reference evidence="11" key="4">
    <citation type="submission" date="2025-09" db="UniProtKB">
        <authorList>
            <consortium name="Ensembl"/>
        </authorList>
    </citation>
    <scope>IDENTIFICATION</scope>
    <source>
        <strain evidence="11">C57BL/6J</strain>
    </source>
</reference>
<keyword evidence="4 9" id="KW-0547">Nucleotide-binding</keyword>
<comment type="similarity">
    <text evidence="9">Belongs to the protein kinase superfamily.</text>
</comment>
<dbReference type="PROSITE" id="PS00108">
    <property type="entry name" value="PROTEIN_KINASE_ST"/>
    <property type="match status" value="1"/>
</dbReference>
<dbReference type="Bgee" id="ENSMUSG00000109516">
    <property type="expression patterns" value="Expressed in animal zygote and 3 other cell types or tissues"/>
</dbReference>
<evidence type="ECO:0000256" key="7">
    <source>
        <dbReference type="ARBA" id="ARBA00047899"/>
    </source>
</evidence>
<dbReference type="InterPro" id="IPR008271">
    <property type="entry name" value="Ser/Thr_kinase_AS"/>
</dbReference>
<keyword evidence="6 9" id="KW-0067">ATP-binding</keyword>
<dbReference type="InterPro" id="IPR000719">
    <property type="entry name" value="Prot_kinase_dom"/>
</dbReference>
<evidence type="ECO:0000256" key="8">
    <source>
        <dbReference type="ARBA" id="ARBA00048679"/>
    </source>
</evidence>
<evidence type="ECO:0000256" key="2">
    <source>
        <dbReference type="ARBA" id="ARBA00022527"/>
    </source>
</evidence>
<dbReference type="InterPro" id="IPR017441">
    <property type="entry name" value="Protein_kinase_ATP_BS"/>
</dbReference>
<protein>
    <recommendedName>
        <fullName evidence="1">non-specific serine/threonine protein kinase</fullName>
        <ecNumber evidence="1">2.7.11.1</ecNumber>
    </recommendedName>
</protein>
<dbReference type="PANTHER" id="PTHR24346:SF3">
    <property type="entry name" value="GENE 10662-RELATED"/>
    <property type="match status" value="1"/>
</dbReference>
<comment type="catalytic activity">
    <reaction evidence="7">
        <text>L-threonyl-[protein] + ATP = O-phospho-L-threonyl-[protein] + ADP + H(+)</text>
        <dbReference type="Rhea" id="RHEA:46608"/>
        <dbReference type="Rhea" id="RHEA-COMP:11060"/>
        <dbReference type="Rhea" id="RHEA-COMP:11605"/>
        <dbReference type="ChEBI" id="CHEBI:15378"/>
        <dbReference type="ChEBI" id="CHEBI:30013"/>
        <dbReference type="ChEBI" id="CHEBI:30616"/>
        <dbReference type="ChEBI" id="CHEBI:61977"/>
        <dbReference type="ChEBI" id="CHEBI:456216"/>
        <dbReference type="EC" id="2.7.11.1"/>
    </reaction>
</comment>
<reference evidence="11" key="3">
    <citation type="submission" date="2025-08" db="UniProtKB">
        <authorList>
            <consortium name="Ensembl"/>
        </authorList>
    </citation>
    <scope>IDENTIFICATION</scope>
    <source>
        <strain evidence="11">C57BL/6J</strain>
    </source>
</reference>
<dbReference type="GeneTree" id="ENSGT00940000160886"/>
<dbReference type="PROSITE" id="PS00107">
    <property type="entry name" value="PROTEIN_KINASE_ATP"/>
    <property type="match status" value="1"/>
</dbReference>
<evidence type="ECO:0000256" key="4">
    <source>
        <dbReference type="ARBA" id="ARBA00022741"/>
    </source>
</evidence>
<evidence type="ECO:0000256" key="6">
    <source>
        <dbReference type="ARBA" id="ARBA00022840"/>
    </source>
</evidence>
<dbReference type="PANTHER" id="PTHR24346">
    <property type="entry name" value="MAP/MICROTUBULE AFFINITY-REGULATING KINASE"/>
    <property type="match status" value="1"/>
</dbReference>
<reference evidence="11 13" key="2">
    <citation type="journal article" date="2011" name="PLoS Biol.">
        <title>Modernizing reference genome assemblies.</title>
        <authorList>
            <person name="Church D.M."/>
            <person name="Schneider V.A."/>
            <person name="Graves T."/>
            <person name="Auger K."/>
            <person name="Cunningham F."/>
            <person name="Bouk N."/>
            <person name="Chen H.C."/>
            <person name="Agarwala R."/>
            <person name="McLaren W.M."/>
            <person name="Ritchie G.R."/>
            <person name="Albracht D."/>
            <person name="Kremitzki M."/>
            <person name="Rock S."/>
            <person name="Kotkiewicz H."/>
            <person name="Kremitzki C."/>
            <person name="Wollam A."/>
            <person name="Trani L."/>
            <person name="Fulton L."/>
            <person name="Fulton R."/>
            <person name="Matthews L."/>
            <person name="Whitehead S."/>
            <person name="Chow W."/>
            <person name="Torrance J."/>
            <person name="Dunn M."/>
            <person name="Harden G."/>
            <person name="Threadgold G."/>
            <person name="Wood J."/>
            <person name="Collins J."/>
            <person name="Heath P."/>
            <person name="Griffiths G."/>
            <person name="Pelan S."/>
            <person name="Grafham D."/>
            <person name="Eichler E.E."/>
            <person name="Weinstock G."/>
            <person name="Mardis E.R."/>
            <person name="Wilson R.K."/>
            <person name="Howe K."/>
            <person name="Flicek P."/>
            <person name="Hubbard T."/>
        </authorList>
    </citation>
    <scope>NUCLEOTIDE SEQUENCE [LARGE SCALE GENOMIC DNA]</scope>
    <source>
        <strain evidence="11 13">C57BL/6J</strain>
    </source>
</reference>
<name>J3KMT3_MOUSE</name>
<dbReference type="FunFam" id="3.30.200.20:FF:000003">
    <property type="entry name" value="Non-specific serine/threonine protein kinase"/>
    <property type="match status" value="1"/>
</dbReference>
<dbReference type="HOGENOM" id="CLU_000288_63_0_1"/>
<dbReference type="GO" id="GO:0005524">
    <property type="term" value="F:ATP binding"/>
    <property type="evidence" value="ECO:0007669"/>
    <property type="project" value="UniProtKB-UniRule"/>
</dbReference>
<dbReference type="Proteomes" id="UP000000589">
    <property type="component" value="Chromosome 7"/>
</dbReference>
<dbReference type="GlyGen" id="J3KMT3">
    <property type="glycosylation" value="1 site"/>
</dbReference>
<dbReference type="GO" id="GO:0005737">
    <property type="term" value="C:cytoplasm"/>
    <property type="evidence" value="ECO:0000318"/>
    <property type="project" value="GO_Central"/>
</dbReference>
<evidence type="ECO:0000313" key="11">
    <source>
        <dbReference type="Ensembl" id="ENSMUSP00000146341.2"/>
    </source>
</evidence>
<dbReference type="VEuPathDB" id="HostDB:ENSMUSG00000109516"/>
<dbReference type="RefSeq" id="XP_017167971.1">
    <property type="nucleotide sequence ID" value="XM_017312482.1"/>
</dbReference>
<dbReference type="FunCoup" id="J3KMT3">
    <property type="interactions" value="161"/>
</dbReference>
<dbReference type="Pfam" id="PF00069">
    <property type="entry name" value="Pkinase"/>
    <property type="match status" value="1"/>
</dbReference>
<dbReference type="KEGG" id="mmu:628475"/>
<dbReference type="PeptideAtlas" id="J3KMT3"/>
<keyword evidence="2 9" id="KW-0723">Serine/threonine-protein kinase</keyword>